<evidence type="ECO:0000256" key="1">
    <source>
        <dbReference type="ARBA" id="ARBA00004429"/>
    </source>
</evidence>
<evidence type="ECO:0000313" key="12">
    <source>
        <dbReference type="Proteomes" id="UP000248764"/>
    </source>
</evidence>
<comment type="similarity">
    <text evidence="7">Belongs to the major facilitator superfamily. Drug:H(+) antiporter-3 (DHA3) (TC 2.A.1.21) family.</text>
</comment>
<dbReference type="InterPro" id="IPR011701">
    <property type="entry name" value="MFS"/>
</dbReference>
<dbReference type="CDD" id="cd06173">
    <property type="entry name" value="MFS_MefA_like"/>
    <property type="match status" value="1"/>
</dbReference>
<keyword evidence="5 9" id="KW-1133">Transmembrane helix</keyword>
<accession>A0A2W2BT47</accession>
<dbReference type="SUPFAM" id="SSF103473">
    <property type="entry name" value="MFS general substrate transporter"/>
    <property type="match status" value="1"/>
</dbReference>
<keyword evidence="12" id="KW-1185">Reference proteome</keyword>
<feature type="transmembrane region" description="Helical" evidence="9">
    <location>
        <begin position="108"/>
        <end position="133"/>
    </location>
</feature>
<reference evidence="11 12" key="1">
    <citation type="submission" date="2018-01" db="EMBL/GenBank/DDBJ databases">
        <title>Draft genome sequence of Jiangella sp. GTF31.</title>
        <authorList>
            <person name="Sahin N."/>
            <person name="Ay H."/>
            <person name="Saygin H."/>
        </authorList>
    </citation>
    <scope>NUCLEOTIDE SEQUENCE [LARGE SCALE GENOMIC DNA]</scope>
    <source>
        <strain evidence="11 12">GTF31</strain>
    </source>
</reference>
<protein>
    <recommendedName>
        <fullName evidence="8">Multidrug efflux pump Tap</fullName>
    </recommendedName>
</protein>
<comment type="caution">
    <text evidence="11">The sequence shown here is derived from an EMBL/GenBank/DDBJ whole genome shotgun (WGS) entry which is preliminary data.</text>
</comment>
<evidence type="ECO:0000259" key="10">
    <source>
        <dbReference type="PROSITE" id="PS50850"/>
    </source>
</evidence>
<name>A0A2W2BT47_9ACTN</name>
<feature type="transmembrane region" description="Helical" evidence="9">
    <location>
        <begin position="50"/>
        <end position="70"/>
    </location>
</feature>
<evidence type="ECO:0000256" key="3">
    <source>
        <dbReference type="ARBA" id="ARBA00022475"/>
    </source>
</evidence>
<evidence type="ECO:0000313" key="11">
    <source>
        <dbReference type="EMBL" id="PZF79319.1"/>
    </source>
</evidence>
<keyword evidence="2" id="KW-0813">Transport</keyword>
<feature type="transmembrane region" description="Helical" evidence="9">
    <location>
        <begin position="305"/>
        <end position="323"/>
    </location>
</feature>
<dbReference type="PANTHER" id="PTHR23513:SF9">
    <property type="entry name" value="ENTEROBACTIN EXPORTER ENTS"/>
    <property type="match status" value="1"/>
</dbReference>
<feature type="transmembrane region" description="Helical" evidence="9">
    <location>
        <begin position="243"/>
        <end position="266"/>
    </location>
</feature>
<feature type="domain" description="Major facilitator superfamily (MFS) profile" evidence="10">
    <location>
        <begin position="11"/>
        <end position="419"/>
    </location>
</feature>
<dbReference type="Pfam" id="PF07690">
    <property type="entry name" value="MFS_1"/>
    <property type="match status" value="1"/>
</dbReference>
<organism evidence="11 12">
    <name type="scientific">Jiangella anatolica</name>
    <dbReference type="NCBI Taxonomy" id="2670374"/>
    <lineage>
        <taxon>Bacteria</taxon>
        <taxon>Bacillati</taxon>
        <taxon>Actinomycetota</taxon>
        <taxon>Actinomycetes</taxon>
        <taxon>Jiangellales</taxon>
        <taxon>Jiangellaceae</taxon>
        <taxon>Jiangella</taxon>
    </lineage>
</organism>
<dbReference type="GO" id="GO:0022857">
    <property type="term" value="F:transmembrane transporter activity"/>
    <property type="evidence" value="ECO:0007669"/>
    <property type="project" value="InterPro"/>
</dbReference>
<dbReference type="EMBL" id="POTW01000150">
    <property type="protein sequence ID" value="PZF79319.1"/>
    <property type="molecule type" value="Genomic_DNA"/>
</dbReference>
<dbReference type="GO" id="GO:0005886">
    <property type="term" value="C:plasma membrane"/>
    <property type="evidence" value="ECO:0007669"/>
    <property type="project" value="UniProtKB-SubCell"/>
</dbReference>
<evidence type="ECO:0000256" key="5">
    <source>
        <dbReference type="ARBA" id="ARBA00022989"/>
    </source>
</evidence>
<dbReference type="PRINTS" id="PR01988">
    <property type="entry name" value="EXPORTERBACE"/>
</dbReference>
<evidence type="ECO:0000256" key="2">
    <source>
        <dbReference type="ARBA" id="ARBA00022448"/>
    </source>
</evidence>
<evidence type="ECO:0000256" key="9">
    <source>
        <dbReference type="SAM" id="Phobius"/>
    </source>
</evidence>
<dbReference type="InterPro" id="IPR022324">
    <property type="entry name" value="Bacilysin_exporter_BacE_put"/>
</dbReference>
<sequence>MVSETVPGSEAGTRSRIAPFVTAYAVTMFGDRFAEIALPVAVLMATGSPASAGAVAASVQVPGLLIAPFLGHWTDRHSRRSMLVWADAIRALSFAAFAFLATESSADLLPFLVIGAIVGCGNVLFGIAAQAVLPQLAQGPALGRANAVLEAADGVSTLAGPAVAGVAVARLGAAWGLAANAVSFVVSGLLLRRYLPRMDPPGQPGAESPRTMDIGTPRRLARTLRRRVVEPLSMVVSDRFQSLIQVALMALSAHGAALVLAVLVLGQDELELSVAQVGLVLSAAGVGGLLVSLVGARFPARLNQLWKVALSLLLSCAAGLTLAMSQSFWWMFVANGMLDAFVTAAFISTATVRQARTSNRVMGRVGAASAIANNLARVIGVAGAGVLLAAHGGRVVLVADAVMLGVAGLVLMIAGRRSRTPSASIGSPP</sequence>
<feature type="transmembrane region" description="Helical" evidence="9">
    <location>
        <begin position="173"/>
        <end position="191"/>
    </location>
</feature>
<evidence type="ECO:0000256" key="8">
    <source>
        <dbReference type="ARBA" id="ARBA00040914"/>
    </source>
</evidence>
<keyword evidence="3" id="KW-1003">Cell membrane</keyword>
<dbReference type="PANTHER" id="PTHR23513">
    <property type="entry name" value="INTEGRAL MEMBRANE EFFLUX PROTEIN-RELATED"/>
    <property type="match status" value="1"/>
</dbReference>
<dbReference type="PROSITE" id="PS50850">
    <property type="entry name" value="MFS"/>
    <property type="match status" value="1"/>
</dbReference>
<comment type="subcellular location">
    <subcellularLocation>
        <location evidence="1">Cell inner membrane</location>
        <topology evidence="1">Multi-pass membrane protein</topology>
    </subcellularLocation>
</comment>
<dbReference type="Gene3D" id="1.20.1250.20">
    <property type="entry name" value="MFS general substrate transporter like domains"/>
    <property type="match status" value="1"/>
</dbReference>
<dbReference type="RefSeq" id="WP_111258642.1">
    <property type="nucleotide sequence ID" value="NZ_POTW01000150.1"/>
</dbReference>
<feature type="transmembrane region" description="Helical" evidence="9">
    <location>
        <begin position="272"/>
        <end position="293"/>
    </location>
</feature>
<feature type="transmembrane region" description="Helical" evidence="9">
    <location>
        <begin position="395"/>
        <end position="414"/>
    </location>
</feature>
<evidence type="ECO:0000256" key="7">
    <source>
        <dbReference type="ARBA" id="ARBA00038075"/>
    </source>
</evidence>
<feature type="transmembrane region" description="Helical" evidence="9">
    <location>
        <begin position="329"/>
        <end position="353"/>
    </location>
</feature>
<evidence type="ECO:0000256" key="6">
    <source>
        <dbReference type="ARBA" id="ARBA00023136"/>
    </source>
</evidence>
<dbReference type="AlphaFoldDB" id="A0A2W2BT47"/>
<evidence type="ECO:0000256" key="4">
    <source>
        <dbReference type="ARBA" id="ARBA00022692"/>
    </source>
</evidence>
<dbReference type="InterPro" id="IPR036259">
    <property type="entry name" value="MFS_trans_sf"/>
</dbReference>
<proteinExistence type="inferred from homology"/>
<dbReference type="Proteomes" id="UP000248764">
    <property type="component" value="Unassembled WGS sequence"/>
</dbReference>
<gene>
    <name evidence="11" type="ORF">C1I92_31795</name>
</gene>
<keyword evidence="6 9" id="KW-0472">Membrane</keyword>
<dbReference type="InterPro" id="IPR020846">
    <property type="entry name" value="MFS_dom"/>
</dbReference>
<keyword evidence="4 9" id="KW-0812">Transmembrane</keyword>
<feature type="transmembrane region" description="Helical" evidence="9">
    <location>
        <begin position="365"/>
        <end position="389"/>
    </location>
</feature>